<gene>
    <name evidence="2" type="ORF">NITGR_610002</name>
</gene>
<keyword evidence="3" id="KW-1185">Reference proteome</keyword>
<dbReference type="EMBL" id="CAQJ01000068">
    <property type="protein sequence ID" value="CCQ91244.1"/>
    <property type="molecule type" value="Genomic_DNA"/>
</dbReference>
<dbReference type="RefSeq" id="WP_005009698.1">
    <property type="nucleotide sequence ID" value="NZ_HG422173.1"/>
</dbReference>
<dbReference type="InterPro" id="IPR029062">
    <property type="entry name" value="Class_I_gatase-like"/>
</dbReference>
<dbReference type="GO" id="GO:0005737">
    <property type="term" value="C:cytoplasm"/>
    <property type="evidence" value="ECO:0007669"/>
    <property type="project" value="TreeGrafter"/>
</dbReference>
<sequence length="178" mass="18682">MPIEGKAILIIMPNNQFDGDELLGLLEALKSTGARVVVLSKSGREAAGMKKERFTPHGTIIDWNKQEGFSGKYPAIVLTGGKGAAKSLWNDPIVPQILVDHHRAGSTIAALGTSIVVVAKAGLLPGRAACPADAAAQSELENLGIACEEIPVLADDRIVTAQGCSSIQPMVEMLLSKM</sequence>
<dbReference type="OrthoDB" id="9792284at2"/>
<evidence type="ECO:0000313" key="3">
    <source>
        <dbReference type="Proteomes" id="UP000011704"/>
    </source>
</evidence>
<proteinExistence type="predicted"/>
<reference evidence="2 3" key="1">
    <citation type="journal article" date="2013" name="Front. Microbiol.">
        <title>The genome of Nitrospina gracilis illuminates the metabolism and evolution of the major marine nitrite oxidizer.</title>
        <authorList>
            <person name="Luecker S."/>
            <person name="Nowka B."/>
            <person name="Rattei T."/>
            <person name="Spieck E."/>
            <person name="and Daims H."/>
        </authorList>
    </citation>
    <scope>NUCLEOTIDE SEQUENCE [LARGE SCALE GENOMIC DNA]</scope>
    <source>
        <strain evidence="2 3">3/211</strain>
    </source>
</reference>
<dbReference type="HOGENOM" id="CLU_000445_44_4_0"/>
<dbReference type="Gene3D" id="3.40.50.880">
    <property type="match status" value="1"/>
</dbReference>
<evidence type="ECO:0000259" key="1">
    <source>
        <dbReference type="Pfam" id="PF01965"/>
    </source>
</evidence>
<dbReference type="AlphaFoldDB" id="M1Z164"/>
<organism evidence="2 3">
    <name type="scientific">Nitrospina gracilis (strain 3/211)</name>
    <dbReference type="NCBI Taxonomy" id="1266370"/>
    <lineage>
        <taxon>Bacteria</taxon>
        <taxon>Pseudomonadati</taxon>
        <taxon>Nitrospinota/Tectimicrobiota group</taxon>
        <taxon>Nitrospinota</taxon>
        <taxon>Nitrospinia</taxon>
        <taxon>Nitrospinales</taxon>
        <taxon>Nitrospinaceae</taxon>
        <taxon>Nitrospina</taxon>
    </lineage>
</organism>
<dbReference type="Proteomes" id="UP000011704">
    <property type="component" value="Unassembled WGS sequence"/>
</dbReference>
<dbReference type="InParanoid" id="M1Z164"/>
<evidence type="ECO:0000313" key="2">
    <source>
        <dbReference type="EMBL" id="CCQ91244.1"/>
    </source>
</evidence>
<dbReference type="InterPro" id="IPR002818">
    <property type="entry name" value="DJ-1/PfpI"/>
</dbReference>
<dbReference type="STRING" id="1266370.NITGR_610002"/>
<dbReference type="Pfam" id="PF01965">
    <property type="entry name" value="DJ-1_PfpI"/>
    <property type="match status" value="1"/>
</dbReference>
<dbReference type="SUPFAM" id="SSF52317">
    <property type="entry name" value="Class I glutamine amidotransferase-like"/>
    <property type="match status" value="1"/>
</dbReference>
<dbReference type="PANTHER" id="PTHR48094">
    <property type="entry name" value="PROTEIN/NUCLEIC ACID DEGLYCASE DJ-1-RELATED"/>
    <property type="match status" value="1"/>
</dbReference>
<dbReference type="PANTHER" id="PTHR48094:SF12">
    <property type="entry name" value="PARKINSON DISEASE PROTEIN 7 HOMOLOG"/>
    <property type="match status" value="1"/>
</dbReference>
<name>M1Z164_NITG3</name>
<dbReference type="InterPro" id="IPR050325">
    <property type="entry name" value="Prot/Nucl_acid_deglycase"/>
</dbReference>
<feature type="domain" description="DJ-1/PfpI" evidence="1">
    <location>
        <begin position="7"/>
        <end position="170"/>
    </location>
</feature>
<comment type="caution">
    <text evidence="2">The sequence shown here is derived from an EMBL/GenBank/DDBJ whole genome shotgun (WGS) entry which is preliminary data.</text>
</comment>
<protein>
    <recommendedName>
        <fullName evidence="1">DJ-1/PfpI domain-containing protein</fullName>
    </recommendedName>
</protein>
<accession>M1Z164</accession>